<evidence type="ECO:0000313" key="2">
    <source>
        <dbReference type="EMBL" id="OLP05670.1"/>
    </source>
</evidence>
<dbReference type="STRING" id="81479.RA876_09195"/>
<protein>
    <submittedName>
        <fullName evidence="2">Putative nucleotidyltransferase domain protein</fullName>
    </submittedName>
</protein>
<reference evidence="2 3" key="1">
    <citation type="submission" date="2017-01" db="EMBL/GenBank/DDBJ databases">
        <title>Genome sequence of Rhodoferax antarcticus ANT.BR, a psychrophilic purple nonsulfur bacterium from an Antarctic microbial mat.</title>
        <authorList>
            <person name="Baker J."/>
            <person name="Riester C."/>
            <person name="Skinner B."/>
            <person name="Newell A."/>
            <person name="Swingley W."/>
            <person name="Madigan M."/>
            <person name="Jung D."/>
            <person name="Asao M."/>
            <person name="Chen M."/>
            <person name="Loughlin P."/>
            <person name="Pan H."/>
            <person name="Lin S."/>
            <person name="Li N."/>
            <person name="Shaw J."/>
            <person name="Prado M."/>
            <person name="Sherman C."/>
            <person name="Li X."/>
            <person name="Tang J."/>
            <person name="Blankenship R."/>
            <person name="Zhao T."/>
            <person name="Touchman J."/>
            <person name="Sattley M."/>
        </authorList>
    </citation>
    <scope>NUCLEOTIDE SEQUENCE [LARGE SCALE GENOMIC DNA]</scope>
    <source>
        <strain evidence="2 3">ANT.BR</strain>
    </source>
</reference>
<dbReference type="InterPro" id="IPR043519">
    <property type="entry name" value="NT_sf"/>
</dbReference>
<comment type="caution">
    <text evidence="2">The sequence shown here is derived from an EMBL/GenBank/DDBJ whole genome shotgun (WGS) entry which is preliminary data.</text>
</comment>
<feature type="transmembrane region" description="Helical" evidence="1">
    <location>
        <begin position="6"/>
        <end position="26"/>
    </location>
</feature>
<evidence type="ECO:0000313" key="3">
    <source>
        <dbReference type="Proteomes" id="UP000185911"/>
    </source>
</evidence>
<gene>
    <name evidence="2" type="ORF">BLL52_3043</name>
</gene>
<organism evidence="2 3">
    <name type="scientific">Rhodoferax antarcticus ANT.BR</name>
    <dbReference type="NCBI Taxonomy" id="1111071"/>
    <lineage>
        <taxon>Bacteria</taxon>
        <taxon>Pseudomonadati</taxon>
        <taxon>Pseudomonadota</taxon>
        <taxon>Betaproteobacteria</taxon>
        <taxon>Burkholderiales</taxon>
        <taxon>Comamonadaceae</taxon>
        <taxon>Rhodoferax</taxon>
    </lineage>
</organism>
<dbReference type="Gene3D" id="3.30.460.10">
    <property type="entry name" value="Beta Polymerase, domain 2"/>
    <property type="match status" value="1"/>
</dbReference>
<dbReference type="AlphaFoldDB" id="A0A1Q8YCX0"/>
<keyword evidence="1" id="KW-1133">Transmembrane helix</keyword>
<dbReference type="Proteomes" id="UP000185911">
    <property type="component" value="Unassembled WGS sequence"/>
</dbReference>
<dbReference type="EMBL" id="MSYM01000014">
    <property type="protein sequence ID" value="OLP05670.1"/>
    <property type="molecule type" value="Genomic_DNA"/>
</dbReference>
<name>A0A1Q8YCX0_9BURK</name>
<sequence length="211" mass="23251">MATVEIVPINSLLMLVFGMNLSAAIFTDSQSRLYSWLFGQPERAYHLNELRRLTGLGSASLQRELKRLATAGLVDAQAVGNLRRFQANPQSPVYAELVALTRKTLGTVPVLREALQPLQPNLLSAWVYGSVAKQTDTARSDIDVMLVGNDLLLGQVLAALEPAEAQLGRKINPNCYSPQEFERRRTEPDSFINRVLSQPTLSLIGDVHEPA</sequence>
<dbReference type="InterPro" id="IPR036390">
    <property type="entry name" value="WH_DNA-bd_sf"/>
</dbReference>
<dbReference type="SUPFAM" id="SSF46785">
    <property type="entry name" value="Winged helix' DNA-binding domain"/>
    <property type="match status" value="1"/>
</dbReference>
<keyword evidence="1" id="KW-0472">Membrane</keyword>
<accession>A0A1Q8YCX0</accession>
<evidence type="ECO:0000256" key="1">
    <source>
        <dbReference type="SAM" id="Phobius"/>
    </source>
</evidence>
<keyword evidence="2" id="KW-0808">Transferase</keyword>
<proteinExistence type="predicted"/>
<keyword evidence="3" id="KW-1185">Reference proteome</keyword>
<keyword evidence="1" id="KW-0812">Transmembrane</keyword>
<dbReference type="CDD" id="cd05403">
    <property type="entry name" value="NT_KNTase_like"/>
    <property type="match status" value="1"/>
</dbReference>
<dbReference type="GO" id="GO:0016740">
    <property type="term" value="F:transferase activity"/>
    <property type="evidence" value="ECO:0007669"/>
    <property type="project" value="UniProtKB-KW"/>
</dbReference>
<dbReference type="SUPFAM" id="SSF81301">
    <property type="entry name" value="Nucleotidyltransferase"/>
    <property type="match status" value="1"/>
</dbReference>